<organism evidence="2 3">
    <name type="scientific">Liparis tanakae</name>
    <name type="common">Tanaka's snailfish</name>
    <dbReference type="NCBI Taxonomy" id="230148"/>
    <lineage>
        <taxon>Eukaryota</taxon>
        <taxon>Metazoa</taxon>
        <taxon>Chordata</taxon>
        <taxon>Craniata</taxon>
        <taxon>Vertebrata</taxon>
        <taxon>Euteleostomi</taxon>
        <taxon>Actinopterygii</taxon>
        <taxon>Neopterygii</taxon>
        <taxon>Teleostei</taxon>
        <taxon>Neoteleostei</taxon>
        <taxon>Acanthomorphata</taxon>
        <taxon>Eupercaria</taxon>
        <taxon>Perciformes</taxon>
        <taxon>Cottioidei</taxon>
        <taxon>Cottales</taxon>
        <taxon>Liparidae</taxon>
        <taxon>Liparis</taxon>
    </lineage>
</organism>
<sequence length="86" mass="9370">MFRRGVWVQQQEGRGALLALSPLVKSNGGQRRARRRRGGTERSEASQGDGEEAEHPLPTELLYGAGAESRRHTERDAVATPGCQAT</sequence>
<evidence type="ECO:0000256" key="1">
    <source>
        <dbReference type="SAM" id="MobiDB-lite"/>
    </source>
</evidence>
<proteinExistence type="predicted"/>
<dbReference type="Proteomes" id="UP000314294">
    <property type="component" value="Unassembled WGS sequence"/>
</dbReference>
<dbReference type="AlphaFoldDB" id="A0A4Z2HS49"/>
<evidence type="ECO:0000313" key="3">
    <source>
        <dbReference type="Proteomes" id="UP000314294"/>
    </source>
</evidence>
<reference evidence="2 3" key="1">
    <citation type="submission" date="2019-03" db="EMBL/GenBank/DDBJ databases">
        <title>First draft genome of Liparis tanakae, snailfish: a comprehensive survey of snailfish specific genes.</title>
        <authorList>
            <person name="Kim W."/>
            <person name="Song I."/>
            <person name="Jeong J.-H."/>
            <person name="Kim D."/>
            <person name="Kim S."/>
            <person name="Ryu S."/>
            <person name="Song J.Y."/>
            <person name="Lee S.K."/>
        </authorList>
    </citation>
    <scope>NUCLEOTIDE SEQUENCE [LARGE SCALE GENOMIC DNA]</scope>
    <source>
        <tissue evidence="2">Muscle</tissue>
    </source>
</reference>
<gene>
    <name evidence="2" type="ORF">EYF80_021967</name>
</gene>
<protein>
    <submittedName>
        <fullName evidence="2">Uncharacterized protein</fullName>
    </submittedName>
</protein>
<feature type="region of interest" description="Disordered" evidence="1">
    <location>
        <begin position="19"/>
        <end position="86"/>
    </location>
</feature>
<feature type="compositionally biased region" description="Basic and acidic residues" evidence="1">
    <location>
        <begin position="68"/>
        <end position="77"/>
    </location>
</feature>
<evidence type="ECO:0000313" key="2">
    <source>
        <dbReference type="EMBL" id="TNN67813.1"/>
    </source>
</evidence>
<dbReference type="EMBL" id="SRLO01000198">
    <property type="protein sequence ID" value="TNN67813.1"/>
    <property type="molecule type" value="Genomic_DNA"/>
</dbReference>
<comment type="caution">
    <text evidence="2">The sequence shown here is derived from an EMBL/GenBank/DDBJ whole genome shotgun (WGS) entry which is preliminary data.</text>
</comment>
<keyword evidence="3" id="KW-1185">Reference proteome</keyword>
<accession>A0A4Z2HS49</accession>
<name>A0A4Z2HS49_9TELE</name>